<dbReference type="AlphaFoldDB" id="A0A6P4ZGH0"/>
<keyword evidence="9" id="KW-0446">Lipid-binding</keyword>
<evidence type="ECO:0000256" key="10">
    <source>
        <dbReference type="ARBA" id="ARBA00023136"/>
    </source>
</evidence>
<dbReference type="RefSeq" id="XP_019630167.1">
    <property type="nucleotide sequence ID" value="XM_019774608.1"/>
</dbReference>
<sequence>MLGLFVWMAREKKVYFPDVERAEWLNKILAQLWPYVGRYVEDILRTSVEPVVKDSHEMLKSFQFSNIMLGDMPPRVGGIQVYTEHVHRNEIILDMEIIPEIDFNLTNLADVFDFPGLSSLLKGIVADQVANFMVLSE</sequence>
<keyword evidence="2" id="KW-0813">Transport</keyword>
<dbReference type="GO" id="GO:0035091">
    <property type="term" value="F:phosphatidylinositol binding"/>
    <property type="evidence" value="ECO:0007669"/>
    <property type="project" value="TreeGrafter"/>
</dbReference>
<evidence type="ECO:0000256" key="8">
    <source>
        <dbReference type="ARBA" id="ARBA00023055"/>
    </source>
</evidence>
<evidence type="ECO:0000256" key="6">
    <source>
        <dbReference type="ARBA" id="ARBA00022837"/>
    </source>
</evidence>
<keyword evidence="12" id="KW-1185">Reference proteome</keyword>
<evidence type="ECO:0000313" key="12">
    <source>
        <dbReference type="Proteomes" id="UP000515135"/>
    </source>
</evidence>
<dbReference type="PROSITE" id="PS51847">
    <property type="entry name" value="SMP"/>
    <property type="match status" value="1"/>
</dbReference>
<dbReference type="CDD" id="cd21670">
    <property type="entry name" value="SMP_ESyt"/>
    <property type="match status" value="1"/>
</dbReference>
<keyword evidence="3" id="KW-0812">Transmembrane</keyword>
<dbReference type="OrthoDB" id="1029639at2759"/>
<keyword evidence="7" id="KW-1133">Transmembrane helix</keyword>
<evidence type="ECO:0000256" key="9">
    <source>
        <dbReference type="ARBA" id="ARBA00023121"/>
    </source>
</evidence>
<evidence type="ECO:0000256" key="7">
    <source>
        <dbReference type="ARBA" id="ARBA00022989"/>
    </source>
</evidence>
<dbReference type="GO" id="GO:0005544">
    <property type="term" value="F:calcium-dependent phospholipid binding"/>
    <property type="evidence" value="ECO:0007669"/>
    <property type="project" value="TreeGrafter"/>
</dbReference>
<evidence type="ECO:0000256" key="2">
    <source>
        <dbReference type="ARBA" id="ARBA00022448"/>
    </source>
</evidence>
<gene>
    <name evidence="13" type="primary">LOC109474318</name>
</gene>
<dbReference type="GeneID" id="109474318"/>
<evidence type="ECO:0000256" key="1">
    <source>
        <dbReference type="ARBA" id="ARBA00004370"/>
    </source>
</evidence>
<dbReference type="PANTHER" id="PTHR45761:SF1">
    <property type="entry name" value="EXTENDED SYNAPTOTAGMIN-LIKE PROTEIN 2, ISOFORM C"/>
    <property type="match status" value="1"/>
</dbReference>
<proteinExistence type="predicted"/>
<dbReference type="InterPro" id="IPR039010">
    <property type="entry name" value="Synaptotagmin_SMP"/>
</dbReference>
<keyword evidence="10" id="KW-0472">Membrane</keyword>
<accession>A0A6P4ZGH0</accession>
<organism evidence="12 13">
    <name type="scientific">Branchiostoma belcheri</name>
    <name type="common">Amphioxus</name>
    <dbReference type="NCBI Taxonomy" id="7741"/>
    <lineage>
        <taxon>Eukaryota</taxon>
        <taxon>Metazoa</taxon>
        <taxon>Chordata</taxon>
        <taxon>Cephalochordata</taxon>
        <taxon>Leptocardii</taxon>
        <taxon>Amphioxiformes</taxon>
        <taxon>Branchiostomatidae</taxon>
        <taxon>Branchiostoma</taxon>
    </lineage>
</organism>
<comment type="subcellular location">
    <subcellularLocation>
        <location evidence="1">Membrane</location>
    </subcellularLocation>
</comment>
<dbReference type="GO" id="GO:0005509">
    <property type="term" value="F:calcium ion binding"/>
    <property type="evidence" value="ECO:0007669"/>
    <property type="project" value="TreeGrafter"/>
</dbReference>
<dbReference type="GO" id="GO:0005789">
    <property type="term" value="C:endoplasmic reticulum membrane"/>
    <property type="evidence" value="ECO:0007669"/>
    <property type="project" value="TreeGrafter"/>
</dbReference>
<dbReference type="GO" id="GO:0008429">
    <property type="term" value="F:phosphatidylethanolamine binding"/>
    <property type="evidence" value="ECO:0007669"/>
    <property type="project" value="TreeGrafter"/>
</dbReference>
<dbReference type="KEGG" id="bbel:109474318"/>
<name>A0A6P4ZGH0_BRABE</name>
<dbReference type="InterPro" id="IPR051634">
    <property type="entry name" value="Extended_Synaptotagmin"/>
</dbReference>
<dbReference type="PANTHER" id="PTHR45761">
    <property type="entry name" value="EXTENDED SYNAPTOTAGMIN-LIKE PROTEIN 2, ISOFORM C"/>
    <property type="match status" value="1"/>
</dbReference>
<evidence type="ECO:0000256" key="5">
    <source>
        <dbReference type="ARBA" id="ARBA00022737"/>
    </source>
</evidence>
<dbReference type="Pfam" id="PF17047">
    <property type="entry name" value="SMP_LBD"/>
    <property type="match status" value="1"/>
</dbReference>
<dbReference type="GO" id="GO:0031210">
    <property type="term" value="F:phosphatidylcholine binding"/>
    <property type="evidence" value="ECO:0007669"/>
    <property type="project" value="TreeGrafter"/>
</dbReference>
<evidence type="ECO:0000256" key="3">
    <source>
        <dbReference type="ARBA" id="ARBA00022692"/>
    </source>
</evidence>
<keyword evidence="4" id="KW-0479">Metal-binding</keyword>
<dbReference type="Proteomes" id="UP000515135">
    <property type="component" value="Unplaced"/>
</dbReference>
<protein>
    <submittedName>
        <fullName evidence="13">Extended synaptotagmin-3-like</fullName>
    </submittedName>
</protein>
<evidence type="ECO:0000313" key="13">
    <source>
        <dbReference type="RefSeq" id="XP_019630167.1"/>
    </source>
</evidence>
<keyword evidence="8" id="KW-0445">Lipid transport</keyword>
<keyword evidence="6" id="KW-0106">Calcium</keyword>
<keyword evidence="5" id="KW-0677">Repeat</keyword>
<reference evidence="13" key="1">
    <citation type="submission" date="2025-08" db="UniProtKB">
        <authorList>
            <consortium name="RefSeq"/>
        </authorList>
    </citation>
    <scope>IDENTIFICATION</scope>
    <source>
        <tissue evidence="13">Gonad</tissue>
    </source>
</reference>
<evidence type="ECO:0000256" key="4">
    <source>
        <dbReference type="ARBA" id="ARBA00022723"/>
    </source>
</evidence>
<dbReference type="InterPro" id="IPR031468">
    <property type="entry name" value="SMP_LBD"/>
</dbReference>
<evidence type="ECO:0000259" key="11">
    <source>
        <dbReference type="PROSITE" id="PS51847"/>
    </source>
</evidence>
<feature type="domain" description="SMP-LTD" evidence="11">
    <location>
        <begin position="18"/>
        <end position="137"/>
    </location>
</feature>
<dbReference type="GO" id="GO:0006869">
    <property type="term" value="P:lipid transport"/>
    <property type="evidence" value="ECO:0007669"/>
    <property type="project" value="UniProtKB-KW"/>
</dbReference>